<sequence length="177" mass="19951">MKHFLIFLILASQCFGVHIIINSFNSGELTPLLEGRTDVGKYYSGCRTLENFIVLSQGAATRRPGLKFITEVKDSTVKTRLLSFEFSITQAYTIEAGNLYFRFYKDGGQILTGGGATYEISSPYLTADLFELQYIQSADTMYIVHPEYAPRTLTRTDHNAWTLALIASERGLLLLWN</sequence>
<name>A0A0F8YUH0_9ZZZZ</name>
<organism evidence="1">
    <name type="scientific">marine sediment metagenome</name>
    <dbReference type="NCBI Taxonomy" id="412755"/>
    <lineage>
        <taxon>unclassified sequences</taxon>
        <taxon>metagenomes</taxon>
        <taxon>ecological metagenomes</taxon>
    </lineage>
</organism>
<protein>
    <submittedName>
        <fullName evidence="1">Uncharacterized protein</fullName>
    </submittedName>
</protein>
<accession>A0A0F8YUH0</accession>
<gene>
    <name evidence="1" type="ORF">LCGC14_3051600</name>
</gene>
<reference evidence="1" key="1">
    <citation type="journal article" date="2015" name="Nature">
        <title>Complex archaea that bridge the gap between prokaryotes and eukaryotes.</title>
        <authorList>
            <person name="Spang A."/>
            <person name="Saw J.H."/>
            <person name="Jorgensen S.L."/>
            <person name="Zaremba-Niedzwiedzka K."/>
            <person name="Martijn J."/>
            <person name="Lind A.E."/>
            <person name="van Eijk R."/>
            <person name="Schleper C."/>
            <person name="Guy L."/>
            <person name="Ettema T.J."/>
        </authorList>
    </citation>
    <scope>NUCLEOTIDE SEQUENCE</scope>
</reference>
<comment type="caution">
    <text evidence="1">The sequence shown here is derived from an EMBL/GenBank/DDBJ whole genome shotgun (WGS) entry which is preliminary data.</text>
</comment>
<proteinExistence type="predicted"/>
<evidence type="ECO:0000313" key="1">
    <source>
        <dbReference type="EMBL" id="KKK57724.1"/>
    </source>
</evidence>
<dbReference type="EMBL" id="LAZR01064333">
    <property type="protein sequence ID" value="KKK57724.1"/>
    <property type="molecule type" value="Genomic_DNA"/>
</dbReference>
<dbReference type="AlphaFoldDB" id="A0A0F8YUH0"/>